<dbReference type="GO" id="GO:0004081">
    <property type="term" value="F:bis(5'-nucleosyl)-tetraphosphatase (asymmetrical) activity"/>
    <property type="evidence" value="ECO:0007669"/>
    <property type="project" value="TreeGrafter"/>
</dbReference>
<dbReference type="InterPro" id="IPR051325">
    <property type="entry name" value="Nudix_hydrolase_domain"/>
</dbReference>
<dbReference type="PROSITE" id="PS51462">
    <property type="entry name" value="NUDIX"/>
    <property type="match status" value="1"/>
</dbReference>
<gene>
    <name evidence="3" type="ORF">FCL54_15200</name>
</gene>
<comment type="caution">
    <text evidence="3">The sequence shown here is derived from an EMBL/GenBank/DDBJ whole genome shotgun (WGS) entry which is preliminary data.</text>
</comment>
<protein>
    <submittedName>
        <fullName evidence="3">NUDIX domain-containing protein</fullName>
    </submittedName>
</protein>
<keyword evidence="4" id="KW-1185">Reference proteome</keyword>
<dbReference type="InterPro" id="IPR020084">
    <property type="entry name" value="NUDIX_hydrolase_CS"/>
</dbReference>
<dbReference type="Gene3D" id="3.90.79.10">
    <property type="entry name" value="Nucleoside Triphosphate Pyrophosphohydrolase"/>
    <property type="match status" value="1"/>
</dbReference>
<dbReference type="GO" id="GO:0006167">
    <property type="term" value="P:AMP biosynthetic process"/>
    <property type="evidence" value="ECO:0007669"/>
    <property type="project" value="TreeGrafter"/>
</dbReference>
<dbReference type="RefSeq" id="WP_138127587.1">
    <property type="nucleotide sequence ID" value="NZ_SWLG01000010.1"/>
</dbReference>
<dbReference type="PANTHER" id="PTHR21340:SF0">
    <property type="entry name" value="BIS(5'-NUCLEOSYL)-TETRAPHOSPHATASE [ASYMMETRICAL]"/>
    <property type="match status" value="1"/>
</dbReference>
<dbReference type="GO" id="GO:0006754">
    <property type="term" value="P:ATP biosynthetic process"/>
    <property type="evidence" value="ECO:0007669"/>
    <property type="project" value="TreeGrafter"/>
</dbReference>
<keyword evidence="1" id="KW-0378">Hydrolase</keyword>
<name>A0A5R9F6U4_9BACL</name>
<dbReference type="OrthoDB" id="65827at2"/>
<organism evidence="3 4">
    <name type="scientific">Exobacillus caeni</name>
    <dbReference type="NCBI Taxonomy" id="2574798"/>
    <lineage>
        <taxon>Bacteria</taxon>
        <taxon>Bacillati</taxon>
        <taxon>Bacillota</taxon>
        <taxon>Bacilli</taxon>
        <taxon>Bacillales</taxon>
        <taxon>Guptibacillaceae</taxon>
        <taxon>Exobacillus</taxon>
    </lineage>
</organism>
<evidence type="ECO:0000313" key="4">
    <source>
        <dbReference type="Proteomes" id="UP000308230"/>
    </source>
</evidence>
<dbReference type="PROSITE" id="PS00893">
    <property type="entry name" value="NUDIX_BOX"/>
    <property type="match status" value="1"/>
</dbReference>
<dbReference type="InterPro" id="IPR000086">
    <property type="entry name" value="NUDIX_hydrolase_dom"/>
</dbReference>
<dbReference type="InterPro" id="IPR015797">
    <property type="entry name" value="NUDIX_hydrolase-like_dom_sf"/>
</dbReference>
<dbReference type="Proteomes" id="UP000308230">
    <property type="component" value="Unassembled WGS sequence"/>
</dbReference>
<dbReference type="Pfam" id="PF00293">
    <property type="entry name" value="NUDIX"/>
    <property type="match status" value="1"/>
</dbReference>
<dbReference type="CDD" id="cd02883">
    <property type="entry name" value="NUDIX_Hydrolase"/>
    <property type="match status" value="1"/>
</dbReference>
<feature type="domain" description="Nudix hydrolase" evidence="2">
    <location>
        <begin position="2"/>
        <end position="138"/>
    </location>
</feature>
<proteinExistence type="predicted"/>
<reference evidence="3 4" key="1">
    <citation type="submission" date="2019-04" db="EMBL/GenBank/DDBJ databases">
        <title>Bacillus caeni sp. nov., a bacterium isolated from mangrove sediment.</title>
        <authorList>
            <person name="Huang H."/>
            <person name="Mo K."/>
            <person name="Hu Y."/>
        </authorList>
    </citation>
    <scope>NUCLEOTIDE SEQUENCE [LARGE SCALE GENOMIC DNA]</scope>
    <source>
        <strain evidence="3 4">HB172195</strain>
    </source>
</reference>
<dbReference type="AlphaFoldDB" id="A0A5R9F6U4"/>
<dbReference type="EMBL" id="SWLG01000010">
    <property type="protein sequence ID" value="TLS36553.1"/>
    <property type="molecule type" value="Genomic_DNA"/>
</dbReference>
<evidence type="ECO:0000259" key="2">
    <source>
        <dbReference type="PROSITE" id="PS51462"/>
    </source>
</evidence>
<sequence>MMKKLSAGLVLTAGEKFLGCHSTGNWFYDLPKGEVGPDEDPKETCIREAKEETDLDLSEHDLIDIGVFDYNPKKNLHLFLAKVEEFPPVDAMSCSSCFIHPYSKKETMEVDGYNYISFSEKEKFLTKNMAKVLDKVEQIVINKKSGD</sequence>
<evidence type="ECO:0000313" key="3">
    <source>
        <dbReference type="EMBL" id="TLS36553.1"/>
    </source>
</evidence>
<accession>A0A5R9F6U4</accession>
<dbReference type="SUPFAM" id="SSF55811">
    <property type="entry name" value="Nudix"/>
    <property type="match status" value="1"/>
</dbReference>
<evidence type="ECO:0000256" key="1">
    <source>
        <dbReference type="ARBA" id="ARBA00022801"/>
    </source>
</evidence>
<dbReference type="PANTHER" id="PTHR21340">
    <property type="entry name" value="DIADENOSINE 5,5-P1,P4-TETRAPHOSPHATE PYROPHOSPHOHYDROLASE MUTT"/>
    <property type="match status" value="1"/>
</dbReference>